<sequence length="547" mass="60620">MSSLFQLSLDKLLDINKMTEADSNNITLGREIIIPIKCYCAGRFSQAIVNYNISTSDSFASVACGVFEGLVKAQSLADENPGDPHQSTVKVPVRCACPNENDRRKGVEYLVTYPVIEDDGTGLIATKFGVPETMIWEANKLGSFDTIYPGSTLLIPTKDIPFVNMDIQPHNDDPSPSPREVIPLRKVTPSAKKTTLHIQIFFGVGLAAAVVLMIIACCAFICIRRKNHPRNFQPLSPRSSVSSNLSPDFLIGVSKLKHSLVNFSLEELRIATEDFNEASVIGKAVYRGRIDGSNVVIEHMSSEDAALHVISILTKISHLNVVRLEGCCYGSTPYLVFEFAENGSLRDCLSNAKMSRQLTWLKRMQIAFDLAGAIHYIHYCTKPAYVHRNINSRNVLITMDWRAKISGFRLAKPLIRNNEKEETNWNESVVVGTKGYLAPEYLSDGMASLKVDVFAYGVVLLELLSAKEVTVEGILLKDSVNFLVDARFENSSGSVDELKKFLDPTLEGDYQLGEAMCLTLLAKACIQKDPYHRPTMNDVLKALSRIV</sequence>
<comment type="caution">
    <text evidence="1">The sequence shown here is derived from an EMBL/GenBank/DDBJ whole genome shotgun (WGS) entry which is preliminary data.</text>
</comment>
<gene>
    <name evidence="1" type="ORF">Pint_15561</name>
</gene>
<evidence type="ECO:0000313" key="2">
    <source>
        <dbReference type="Proteomes" id="UP001163603"/>
    </source>
</evidence>
<protein>
    <submittedName>
        <fullName evidence="1">Uncharacterized protein</fullName>
    </submittedName>
</protein>
<reference evidence="2" key="1">
    <citation type="journal article" date="2023" name="G3 (Bethesda)">
        <title>Genome assembly and association tests identify interacting loci associated with vigor, precocity, and sex in interspecific pistachio rootstocks.</title>
        <authorList>
            <person name="Palmer W."/>
            <person name="Jacygrad E."/>
            <person name="Sagayaradj S."/>
            <person name="Cavanaugh K."/>
            <person name="Han R."/>
            <person name="Bertier L."/>
            <person name="Beede B."/>
            <person name="Kafkas S."/>
            <person name="Golino D."/>
            <person name="Preece J."/>
            <person name="Michelmore R."/>
        </authorList>
    </citation>
    <scope>NUCLEOTIDE SEQUENCE [LARGE SCALE GENOMIC DNA]</scope>
</reference>
<dbReference type="EMBL" id="CM047737">
    <property type="protein sequence ID" value="KAJ0047657.1"/>
    <property type="molecule type" value="Genomic_DNA"/>
</dbReference>
<keyword evidence="2" id="KW-1185">Reference proteome</keyword>
<organism evidence="1 2">
    <name type="scientific">Pistacia integerrima</name>
    <dbReference type="NCBI Taxonomy" id="434235"/>
    <lineage>
        <taxon>Eukaryota</taxon>
        <taxon>Viridiplantae</taxon>
        <taxon>Streptophyta</taxon>
        <taxon>Embryophyta</taxon>
        <taxon>Tracheophyta</taxon>
        <taxon>Spermatophyta</taxon>
        <taxon>Magnoliopsida</taxon>
        <taxon>eudicotyledons</taxon>
        <taxon>Gunneridae</taxon>
        <taxon>Pentapetalae</taxon>
        <taxon>rosids</taxon>
        <taxon>malvids</taxon>
        <taxon>Sapindales</taxon>
        <taxon>Anacardiaceae</taxon>
        <taxon>Pistacia</taxon>
    </lineage>
</organism>
<dbReference type="Proteomes" id="UP001163603">
    <property type="component" value="Chromosome 2"/>
</dbReference>
<evidence type="ECO:0000313" key="1">
    <source>
        <dbReference type="EMBL" id="KAJ0047657.1"/>
    </source>
</evidence>
<name>A0ACC0ZAQ7_9ROSI</name>
<accession>A0ACC0ZAQ7</accession>
<proteinExistence type="predicted"/>